<name>A0A4Q7Y7H8_9ACTN</name>
<sequence length="183" mass="19920">MDLAAVDLTTETVRTERLVLRPYRSADVEAVHRASQDPETQRWISTIPVPYTLEDARHYVEEVAIRERTDGTGLAVVVEADGELAGTAGVYLRPGRLGPEIGYTVAPWARGNGYAAETAHALAEWALALGAPRVHLFVDVDNVASRVVARRAGFREEGVVRACLDQRDGGWSDAVLFGRLPGD</sequence>
<comment type="caution">
    <text evidence="2">The sequence shown here is derived from an EMBL/GenBank/DDBJ whole genome shotgun (WGS) entry which is preliminary data.</text>
</comment>
<evidence type="ECO:0000259" key="1">
    <source>
        <dbReference type="PROSITE" id="PS51186"/>
    </source>
</evidence>
<dbReference type="CDD" id="cd04301">
    <property type="entry name" value="NAT_SF"/>
    <property type="match status" value="1"/>
</dbReference>
<dbReference type="GO" id="GO:1990189">
    <property type="term" value="F:protein N-terminal-serine acetyltransferase activity"/>
    <property type="evidence" value="ECO:0007669"/>
    <property type="project" value="TreeGrafter"/>
</dbReference>
<dbReference type="Pfam" id="PF13302">
    <property type="entry name" value="Acetyltransf_3"/>
    <property type="match status" value="1"/>
</dbReference>
<dbReference type="AlphaFoldDB" id="A0A4Q7Y7H8"/>
<protein>
    <submittedName>
        <fullName evidence="2">RimJ/RimL family protein N-acetyltransferase</fullName>
    </submittedName>
</protein>
<gene>
    <name evidence="2" type="ORF">BKA19_2712</name>
</gene>
<dbReference type="RefSeq" id="WP_158657650.1">
    <property type="nucleotide sequence ID" value="NZ_POQT01000041.1"/>
</dbReference>
<accession>A0A4Q7Y7H8</accession>
<dbReference type="Gene3D" id="3.40.630.30">
    <property type="match status" value="1"/>
</dbReference>
<evidence type="ECO:0000313" key="3">
    <source>
        <dbReference type="Proteomes" id="UP000292507"/>
    </source>
</evidence>
<dbReference type="InterPro" id="IPR000182">
    <property type="entry name" value="GNAT_dom"/>
</dbReference>
<keyword evidence="3" id="KW-1185">Reference proteome</keyword>
<evidence type="ECO:0000313" key="2">
    <source>
        <dbReference type="EMBL" id="RZU32997.1"/>
    </source>
</evidence>
<proteinExistence type="predicted"/>
<feature type="domain" description="N-acetyltransferase" evidence="1">
    <location>
        <begin position="18"/>
        <end position="182"/>
    </location>
</feature>
<dbReference type="InterPro" id="IPR051908">
    <property type="entry name" value="Ribosomal_N-acetyltransferase"/>
</dbReference>
<dbReference type="PANTHER" id="PTHR43441">
    <property type="entry name" value="RIBOSOMAL-PROTEIN-SERINE ACETYLTRANSFERASE"/>
    <property type="match status" value="1"/>
</dbReference>
<dbReference type="GO" id="GO:0008999">
    <property type="term" value="F:protein-N-terminal-alanine acetyltransferase activity"/>
    <property type="evidence" value="ECO:0007669"/>
    <property type="project" value="TreeGrafter"/>
</dbReference>
<dbReference type="PANTHER" id="PTHR43441:SF10">
    <property type="entry name" value="ACETYLTRANSFERASE"/>
    <property type="match status" value="1"/>
</dbReference>
<dbReference type="GO" id="GO:0005737">
    <property type="term" value="C:cytoplasm"/>
    <property type="evidence" value="ECO:0007669"/>
    <property type="project" value="TreeGrafter"/>
</dbReference>
<keyword evidence="2" id="KW-0808">Transferase</keyword>
<dbReference type="Proteomes" id="UP000292507">
    <property type="component" value="Unassembled WGS sequence"/>
</dbReference>
<reference evidence="2 3" key="1">
    <citation type="submission" date="2019-02" db="EMBL/GenBank/DDBJ databases">
        <title>Sequencing the genomes of 1000 actinobacteria strains.</title>
        <authorList>
            <person name="Klenk H.-P."/>
        </authorList>
    </citation>
    <scope>NUCLEOTIDE SEQUENCE [LARGE SCALE GENOMIC DNA]</scope>
    <source>
        <strain evidence="2 3">DSM 44509</strain>
    </source>
</reference>
<organism evidence="2 3">
    <name type="scientific">Blastococcus saxobsidens</name>
    <dbReference type="NCBI Taxonomy" id="138336"/>
    <lineage>
        <taxon>Bacteria</taxon>
        <taxon>Bacillati</taxon>
        <taxon>Actinomycetota</taxon>
        <taxon>Actinomycetes</taxon>
        <taxon>Geodermatophilales</taxon>
        <taxon>Geodermatophilaceae</taxon>
        <taxon>Blastococcus</taxon>
    </lineage>
</organism>
<dbReference type="EMBL" id="SHKV01000001">
    <property type="protein sequence ID" value="RZU32997.1"/>
    <property type="molecule type" value="Genomic_DNA"/>
</dbReference>
<dbReference type="PROSITE" id="PS51186">
    <property type="entry name" value="GNAT"/>
    <property type="match status" value="1"/>
</dbReference>
<dbReference type="SUPFAM" id="SSF55729">
    <property type="entry name" value="Acyl-CoA N-acyltransferases (Nat)"/>
    <property type="match status" value="1"/>
</dbReference>
<dbReference type="InterPro" id="IPR016181">
    <property type="entry name" value="Acyl_CoA_acyltransferase"/>
</dbReference>